<dbReference type="Proteomes" id="UP000824120">
    <property type="component" value="Chromosome 6"/>
</dbReference>
<accession>A0A9J5YIU5</accession>
<sequence length="40" mass="4138">MATGPQGVDPPMVTLSTAPPTTHARPTSRGWALMDGICKS</sequence>
<reference evidence="2 3" key="1">
    <citation type="submission" date="2020-09" db="EMBL/GenBank/DDBJ databases">
        <title>De no assembly of potato wild relative species, Solanum commersonii.</title>
        <authorList>
            <person name="Cho K."/>
        </authorList>
    </citation>
    <scope>NUCLEOTIDE SEQUENCE [LARGE SCALE GENOMIC DNA]</scope>
    <source>
        <strain evidence="2">LZ3.2</strain>
        <tissue evidence="2">Leaf</tissue>
    </source>
</reference>
<evidence type="ECO:0000256" key="1">
    <source>
        <dbReference type="SAM" id="MobiDB-lite"/>
    </source>
</evidence>
<keyword evidence="3" id="KW-1185">Reference proteome</keyword>
<feature type="region of interest" description="Disordered" evidence="1">
    <location>
        <begin position="1"/>
        <end position="40"/>
    </location>
</feature>
<evidence type="ECO:0000313" key="2">
    <source>
        <dbReference type="EMBL" id="KAG5599711.1"/>
    </source>
</evidence>
<organism evidence="2 3">
    <name type="scientific">Solanum commersonii</name>
    <name type="common">Commerson's wild potato</name>
    <name type="synonym">Commerson's nightshade</name>
    <dbReference type="NCBI Taxonomy" id="4109"/>
    <lineage>
        <taxon>Eukaryota</taxon>
        <taxon>Viridiplantae</taxon>
        <taxon>Streptophyta</taxon>
        <taxon>Embryophyta</taxon>
        <taxon>Tracheophyta</taxon>
        <taxon>Spermatophyta</taxon>
        <taxon>Magnoliopsida</taxon>
        <taxon>eudicotyledons</taxon>
        <taxon>Gunneridae</taxon>
        <taxon>Pentapetalae</taxon>
        <taxon>asterids</taxon>
        <taxon>lamiids</taxon>
        <taxon>Solanales</taxon>
        <taxon>Solanaceae</taxon>
        <taxon>Solanoideae</taxon>
        <taxon>Solaneae</taxon>
        <taxon>Solanum</taxon>
    </lineage>
</organism>
<proteinExistence type="predicted"/>
<gene>
    <name evidence="2" type="ORF">H5410_031081</name>
</gene>
<protein>
    <submittedName>
        <fullName evidence="2">Uncharacterized protein</fullName>
    </submittedName>
</protein>
<dbReference type="AlphaFoldDB" id="A0A9J5YIU5"/>
<comment type="caution">
    <text evidence="2">The sequence shown here is derived from an EMBL/GenBank/DDBJ whole genome shotgun (WGS) entry which is preliminary data.</text>
</comment>
<dbReference type="EMBL" id="JACXVP010000006">
    <property type="protein sequence ID" value="KAG5599711.1"/>
    <property type="molecule type" value="Genomic_DNA"/>
</dbReference>
<name>A0A9J5YIU5_SOLCO</name>
<evidence type="ECO:0000313" key="3">
    <source>
        <dbReference type="Proteomes" id="UP000824120"/>
    </source>
</evidence>